<accession>A0A516G602</accession>
<dbReference type="InterPro" id="IPR001608">
    <property type="entry name" value="Ala_racemase_N"/>
</dbReference>
<dbReference type="Gene3D" id="3.20.20.10">
    <property type="entry name" value="Alanine racemase"/>
    <property type="match status" value="1"/>
</dbReference>
<dbReference type="PANTHER" id="PTHR28004:SF2">
    <property type="entry name" value="D-SERINE DEHYDRATASE"/>
    <property type="match status" value="1"/>
</dbReference>
<reference evidence="3 4" key="1">
    <citation type="submission" date="2019-07" db="EMBL/GenBank/DDBJ databases">
        <title>complete genome sequencing of Ornithinimicrobium sp. H23M54.</title>
        <authorList>
            <person name="Bae J.-W."/>
            <person name="Lee S.-Y."/>
        </authorList>
    </citation>
    <scope>NUCLEOTIDE SEQUENCE [LARGE SCALE GENOMIC DNA]</scope>
    <source>
        <strain evidence="3 4">H23M54</strain>
    </source>
</reference>
<sequence length="307" mass="32203">MKSWDVATAGLTAPLSVVDLDAFDANAADLVRRAGGKPIRVASKSLRVRALIERALATPGFAGVMAYAVREALWLARPSAGTAESAGAADAGIEDVFVAYPTVDVTAVREITADPVASSRITLTIDSMEHLDLLASAAGQHPLRVALDVDSSLRFGRGRFTAHLGVRRSYLRDPDEVASLARAARDRGLTVVGLMFYDAQIAGLPDSSPAVRWVKARSAQELLVRRAAVVAAARDVTELEFVNGGGTGSLHVTGQDPVVTELAAGSGLFGPTLFDGYRSFTPSARRHPAACAQPGTGEHRPGAAQPR</sequence>
<dbReference type="GO" id="GO:0008721">
    <property type="term" value="F:D-serine ammonia-lyase activity"/>
    <property type="evidence" value="ECO:0007669"/>
    <property type="project" value="TreeGrafter"/>
</dbReference>
<keyword evidence="4" id="KW-1185">Reference proteome</keyword>
<gene>
    <name evidence="3" type="ORF">FNH13_00340</name>
</gene>
<dbReference type="RefSeq" id="WP_143781616.1">
    <property type="nucleotide sequence ID" value="NZ_CP041616.1"/>
</dbReference>
<protein>
    <submittedName>
        <fullName evidence="3">Amino acid deaminase/aldolase</fullName>
    </submittedName>
</protein>
<feature type="region of interest" description="Disordered" evidence="1">
    <location>
        <begin position="285"/>
        <end position="307"/>
    </location>
</feature>
<evidence type="ECO:0000313" key="3">
    <source>
        <dbReference type="EMBL" id="QDO86953.1"/>
    </source>
</evidence>
<dbReference type="Pfam" id="PF01168">
    <property type="entry name" value="Ala_racemase_N"/>
    <property type="match status" value="1"/>
</dbReference>
<dbReference type="InterPro" id="IPR029066">
    <property type="entry name" value="PLP-binding_barrel"/>
</dbReference>
<feature type="domain" description="Alanine racemase N-terminal" evidence="2">
    <location>
        <begin position="18"/>
        <end position="206"/>
    </location>
</feature>
<dbReference type="GO" id="GO:0036088">
    <property type="term" value="P:D-serine catabolic process"/>
    <property type="evidence" value="ECO:0007669"/>
    <property type="project" value="TreeGrafter"/>
</dbReference>
<dbReference type="OrthoDB" id="2445260at2"/>
<organism evidence="3 4">
    <name type="scientific">Ornithinimicrobium ciconiae</name>
    <dbReference type="NCBI Taxonomy" id="2594265"/>
    <lineage>
        <taxon>Bacteria</taxon>
        <taxon>Bacillati</taxon>
        <taxon>Actinomycetota</taxon>
        <taxon>Actinomycetes</taxon>
        <taxon>Micrococcales</taxon>
        <taxon>Ornithinimicrobiaceae</taxon>
        <taxon>Ornithinimicrobium</taxon>
    </lineage>
</organism>
<evidence type="ECO:0000313" key="4">
    <source>
        <dbReference type="Proteomes" id="UP000315395"/>
    </source>
</evidence>
<evidence type="ECO:0000256" key="1">
    <source>
        <dbReference type="SAM" id="MobiDB-lite"/>
    </source>
</evidence>
<evidence type="ECO:0000259" key="2">
    <source>
        <dbReference type="Pfam" id="PF01168"/>
    </source>
</evidence>
<dbReference type="Proteomes" id="UP000315395">
    <property type="component" value="Chromosome"/>
</dbReference>
<dbReference type="PANTHER" id="PTHR28004">
    <property type="entry name" value="ZGC:162816-RELATED"/>
    <property type="match status" value="1"/>
</dbReference>
<proteinExistence type="predicted"/>
<dbReference type="EMBL" id="CP041616">
    <property type="protein sequence ID" value="QDO86953.1"/>
    <property type="molecule type" value="Genomic_DNA"/>
</dbReference>
<dbReference type="KEGG" id="orz:FNH13_00340"/>
<dbReference type="AlphaFoldDB" id="A0A516G602"/>
<name>A0A516G602_9MICO</name>
<dbReference type="InterPro" id="IPR051466">
    <property type="entry name" value="D-amino_acid_metab_enzyme"/>
</dbReference>
<dbReference type="SUPFAM" id="SSF51419">
    <property type="entry name" value="PLP-binding barrel"/>
    <property type="match status" value="1"/>
</dbReference>